<evidence type="ECO:0000256" key="5">
    <source>
        <dbReference type="ARBA" id="ARBA00023136"/>
    </source>
</evidence>
<dbReference type="GO" id="GO:0000139">
    <property type="term" value="C:Golgi membrane"/>
    <property type="evidence" value="ECO:0007669"/>
    <property type="project" value="UniProtKB-SubCell"/>
</dbReference>
<comment type="caution">
    <text evidence="6">The sequence shown here is derived from an EMBL/GenBank/DDBJ whole genome shotgun (WGS) entry which is preliminary data.</text>
</comment>
<comment type="subcellular location">
    <subcellularLocation>
        <location evidence="1">Golgi apparatus membrane</location>
        <topology evidence="1">Peripheral membrane protein</topology>
        <orientation evidence="1">Cytoplasmic side</orientation>
    </subcellularLocation>
</comment>
<dbReference type="AlphaFoldDB" id="A0AAE0C5Y8"/>
<evidence type="ECO:0000313" key="6">
    <source>
        <dbReference type="EMBL" id="KAK3249058.1"/>
    </source>
</evidence>
<dbReference type="InterPro" id="IPR038261">
    <property type="entry name" value="GPP34-like_sf"/>
</dbReference>
<name>A0AAE0C5Y8_9CHLO</name>
<evidence type="ECO:0000256" key="3">
    <source>
        <dbReference type="ARBA" id="ARBA00023034"/>
    </source>
</evidence>
<protein>
    <submittedName>
        <fullName evidence="6">Uncharacterized protein</fullName>
    </submittedName>
</protein>
<dbReference type="InterPro" id="IPR008628">
    <property type="entry name" value="GPP34-like"/>
</dbReference>
<evidence type="ECO:0000256" key="2">
    <source>
        <dbReference type="ARBA" id="ARBA00007284"/>
    </source>
</evidence>
<evidence type="ECO:0000256" key="4">
    <source>
        <dbReference type="ARBA" id="ARBA00023121"/>
    </source>
</evidence>
<keyword evidence="7" id="KW-1185">Reference proteome</keyword>
<dbReference type="EMBL" id="LGRX02027614">
    <property type="protein sequence ID" value="KAK3249058.1"/>
    <property type="molecule type" value="Genomic_DNA"/>
</dbReference>
<comment type="similarity">
    <text evidence="2">Belongs to the GOLPH3/VPS74 family.</text>
</comment>
<keyword evidence="5" id="KW-0472">Membrane</keyword>
<organism evidence="6 7">
    <name type="scientific">Cymbomonas tetramitiformis</name>
    <dbReference type="NCBI Taxonomy" id="36881"/>
    <lineage>
        <taxon>Eukaryota</taxon>
        <taxon>Viridiplantae</taxon>
        <taxon>Chlorophyta</taxon>
        <taxon>Pyramimonadophyceae</taxon>
        <taxon>Pyramimonadales</taxon>
        <taxon>Pyramimonadaceae</taxon>
        <taxon>Cymbomonas</taxon>
    </lineage>
</organism>
<dbReference type="Pfam" id="PF05719">
    <property type="entry name" value="GPP34"/>
    <property type="match status" value="1"/>
</dbReference>
<proteinExistence type="inferred from homology"/>
<gene>
    <name evidence="6" type="ORF">CYMTET_41504</name>
</gene>
<keyword evidence="4" id="KW-0446">Lipid-binding</keyword>
<sequence length="275" mass="29928">MASGGAAAGAAAAGACYAAAQAAAKAAKRAIRVAGVVDDYQLVYAPPNKLTICEAFCLLWQDDATGDLSGRRSDPTVQGPALAAMLTDLILMGKLKVQSEDGKDWLGYTKENARIITGDVETPLPAAAAFLADFLKIFTDYNAQKPPRTLEKWVQELVMGWSHNAVAYIDFVLNSLLEKGIVRKESVWNGKRFPTDDPTAEAAVREKLKTVLLSGTEPDMFTTVLIQLSVTADQQCVFTNPFMRSVLSKEEYAQVQPRLKELKENLDMPLNIEAE</sequence>
<evidence type="ECO:0000313" key="7">
    <source>
        <dbReference type="Proteomes" id="UP001190700"/>
    </source>
</evidence>
<reference evidence="6 7" key="1">
    <citation type="journal article" date="2015" name="Genome Biol. Evol.">
        <title>Comparative Genomics of a Bacterivorous Green Alga Reveals Evolutionary Causalities and Consequences of Phago-Mixotrophic Mode of Nutrition.</title>
        <authorList>
            <person name="Burns J.A."/>
            <person name="Paasch A."/>
            <person name="Narechania A."/>
            <person name="Kim E."/>
        </authorList>
    </citation>
    <scope>NUCLEOTIDE SEQUENCE [LARGE SCALE GENOMIC DNA]</scope>
    <source>
        <strain evidence="6 7">PLY_AMNH</strain>
    </source>
</reference>
<dbReference type="Proteomes" id="UP001190700">
    <property type="component" value="Unassembled WGS sequence"/>
</dbReference>
<accession>A0AAE0C5Y8</accession>
<dbReference type="GO" id="GO:0070273">
    <property type="term" value="F:phosphatidylinositol-4-phosphate binding"/>
    <property type="evidence" value="ECO:0007669"/>
    <property type="project" value="InterPro"/>
</dbReference>
<evidence type="ECO:0000256" key="1">
    <source>
        <dbReference type="ARBA" id="ARBA00004255"/>
    </source>
</evidence>
<dbReference type="Gene3D" id="1.10.3630.10">
    <property type="entry name" value="yeast vps74-n-term truncation variant domain like"/>
    <property type="match status" value="1"/>
</dbReference>
<keyword evidence="3" id="KW-0333">Golgi apparatus</keyword>